<dbReference type="STRING" id="1912961.BU204_32075"/>
<dbReference type="OrthoDB" id="5198790at2"/>
<sequence>MNQLERRYRRVLRLLPADYRAVWEEDMVDTFLAGVEPADPEEAEFVADYGRPGAAEVVSVVGLAVRLRLGGTGAVPTAFARGEAVRRVALVGLVVHASTAGAGIAAQLWSPLRFPGFVPTRLEAGWALAELVWVAAFVALVLGARRGAVWAAGLGLGVVAVGSGYRLVADVGAGLGVVAYELLLAALPVLALAAFHRDAPPVRARPWLLALPVGVVLLSAVLLATQWPGPGVVLDWPGTLCVAVVAAIVVNLVRGRPAPWSGTLLVLALAVFGERVVTLLDHLSRDGEPGALAVVGAVQAVVVLVVAVPLALAPLSARGAVRADVPSDDLDHEAHRPGP</sequence>
<reference evidence="2 3" key="1">
    <citation type="submission" date="2016-12" db="EMBL/GenBank/DDBJ databases">
        <title>The draft genome sequence of Actinophytocola sp. 11-183.</title>
        <authorList>
            <person name="Wang W."/>
            <person name="Yuan L."/>
        </authorList>
    </citation>
    <scope>NUCLEOTIDE SEQUENCE [LARGE SCALE GENOMIC DNA]</scope>
    <source>
        <strain evidence="2 3">11-183</strain>
    </source>
</reference>
<feature type="transmembrane region" description="Helical" evidence="1">
    <location>
        <begin position="124"/>
        <end position="142"/>
    </location>
</feature>
<gene>
    <name evidence="2" type="ORF">BU204_32075</name>
</gene>
<protein>
    <submittedName>
        <fullName evidence="2">Uncharacterized protein</fullName>
    </submittedName>
</protein>
<keyword evidence="3" id="KW-1185">Reference proteome</keyword>
<keyword evidence="1" id="KW-0812">Transmembrane</keyword>
<feature type="transmembrane region" description="Helical" evidence="1">
    <location>
        <begin position="233"/>
        <end position="253"/>
    </location>
</feature>
<keyword evidence="1" id="KW-1133">Transmembrane helix</keyword>
<feature type="transmembrane region" description="Helical" evidence="1">
    <location>
        <begin position="149"/>
        <end position="168"/>
    </location>
</feature>
<comment type="caution">
    <text evidence="2">The sequence shown here is derived from an EMBL/GenBank/DDBJ whole genome shotgun (WGS) entry which is preliminary data.</text>
</comment>
<feature type="transmembrane region" description="Helical" evidence="1">
    <location>
        <begin position="207"/>
        <end position="227"/>
    </location>
</feature>
<dbReference type="Proteomes" id="UP000185596">
    <property type="component" value="Unassembled WGS sequence"/>
</dbReference>
<dbReference type="AlphaFoldDB" id="A0A1Q8C6L3"/>
<feature type="transmembrane region" description="Helical" evidence="1">
    <location>
        <begin position="88"/>
        <end position="109"/>
    </location>
</feature>
<evidence type="ECO:0000313" key="3">
    <source>
        <dbReference type="Proteomes" id="UP000185596"/>
    </source>
</evidence>
<evidence type="ECO:0000313" key="2">
    <source>
        <dbReference type="EMBL" id="OLF09981.1"/>
    </source>
</evidence>
<feature type="transmembrane region" description="Helical" evidence="1">
    <location>
        <begin position="260"/>
        <end position="280"/>
    </location>
</feature>
<feature type="transmembrane region" description="Helical" evidence="1">
    <location>
        <begin position="174"/>
        <end position="195"/>
    </location>
</feature>
<keyword evidence="1" id="KW-0472">Membrane</keyword>
<feature type="transmembrane region" description="Helical" evidence="1">
    <location>
        <begin position="292"/>
        <end position="312"/>
    </location>
</feature>
<evidence type="ECO:0000256" key="1">
    <source>
        <dbReference type="SAM" id="Phobius"/>
    </source>
</evidence>
<proteinExistence type="predicted"/>
<name>A0A1Q8C6L3_9PSEU</name>
<organism evidence="2 3">
    <name type="scientific">Actinophytocola xanthii</name>
    <dbReference type="NCBI Taxonomy" id="1912961"/>
    <lineage>
        <taxon>Bacteria</taxon>
        <taxon>Bacillati</taxon>
        <taxon>Actinomycetota</taxon>
        <taxon>Actinomycetes</taxon>
        <taxon>Pseudonocardiales</taxon>
        <taxon>Pseudonocardiaceae</taxon>
    </lineage>
</organism>
<accession>A0A1Q8C6L3</accession>
<dbReference type="RefSeq" id="WP_075129550.1">
    <property type="nucleotide sequence ID" value="NZ_MSIE01000078.1"/>
</dbReference>
<dbReference type="EMBL" id="MSIE01000078">
    <property type="protein sequence ID" value="OLF09981.1"/>
    <property type="molecule type" value="Genomic_DNA"/>
</dbReference>